<keyword evidence="3" id="KW-1185">Reference proteome</keyword>
<dbReference type="InterPro" id="IPR029063">
    <property type="entry name" value="SAM-dependent_MTases_sf"/>
</dbReference>
<protein>
    <submittedName>
        <fullName evidence="2">Phosphatidylethanolamine N-methyltransferase</fullName>
        <ecNumber evidence="2">2.1.1.17</ecNumber>
    </submittedName>
</protein>
<evidence type="ECO:0000313" key="3">
    <source>
        <dbReference type="Proteomes" id="UP000066284"/>
    </source>
</evidence>
<dbReference type="InterPro" id="IPR050508">
    <property type="entry name" value="Methyltransf_Superfamily"/>
</dbReference>
<organism evidence="2 3">
    <name type="scientific">Candidatus Nitrospira inopinata</name>
    <dbReference type="NCBI Taxonomy" id="1715989"/>
    <lineage>
        <taxon>Bacteria</taxon>
        <taxon>Pseudomonadati</taxon>
        <taxon>Nitrospirota</taxon>
        <taxon>Nitrospiria</taxon>
        <taxon>Nitrospirales</taxon>
        <taxon>Nitrospiraceae</taxon>
        <taxon>Nitrospira</taxon>
    </lineage>
</organism>
<dbReference type="Pfam" id="PF08241">
    <property type="entry name" value="Methyltransf_11"/>
    <property type="match status" value="1"/>
</dbReference>
<dbReference type="Proteomes" id="UP000066284">
    <property type="component" value="Chromosome 1"/>
</dbReference>
<evidence type="ECO:0000259" key="1">
    <source>
        <dbReference type="Pfam" id="PF08241"/>
    </source>
</evidence>
<name>A0A0S4KSP2_9BACT</name>
<feature type="domain" description="Methyltransferase type 11" evidence="1">
    <location>
        <begin position="45"/>
        <end position="140"/>
    </location>
</feature>
<dbReference type="GO" id="GO:0004608">
    <property type="term" value="F:phosphatidylethanolamine N-methyltransferase activity"/>
    <property type="evidence" value="ECO:0007669"/>
    <property type="project" value="UniProtKB-EC"/>
</dbReference>
<reference evidence="3" key="1">
    <citation type="submission" date="2015-09" db="EMBL/GenBank/DDBJ databases">
        <authorList>
            <person name="Daims H."/>
        </authorList>
    </citation>
    <scope>NUCLEOTIDE SEQUENCE [LARGE SCALE GENOMIC DNA]</scope>
</reference>
<gene>
    <name evidence="2" type="primary">pmtA</name>
    <name evidence="2" type="ORF">NITINOP_1227</name>
</gene>
<dbReference type="STRING" id="1715989.NITINOP_1227"/>
<dbReference type="EC" id="2.1.1.17" evidence="2"/>
<keyword evidence="2" id="KW-0489">Methyltransferase</keyword>
<keyword evidence="2" id="KW-0808">Transferase</keyword>
<dbReference type="SUPFAM" id="SSF53335">
    <property type="entry name" value="S-adenosyl-L-methionine-dependent methyltransferases"/>
    <property type="match status" value="1"/>
</dbReference>
<dbReference type="AlphaFoldDB" id="A0A0S4KSP2"/>
<accession>A0A0S4KSP2</accession>
<evidence type="ECO:0000313" key="2">
    <source>
        <dbReference type="EMBL" id="CUQ66202.1"/>
    </source>
</evidence>
<dbReference type="EMBL" id="LN885086">
    <property type="protein sequence ID" value="CUQ66202.1"/>
    <property type="molecule type" value="Genomic_DNA"/>
</dbReference>
<dbReference type="KEGG" id="nio:NITINOP_1227"/>
<dbReference type="PANTHER" id="PTHR42912">
    <property type="entry name" value="METHYLTRANSFERASE"/>
    <property type="match status" value="1"/>
</dbReference>
<dbReference type="OrthoDB" id="9777830at2"/>
<sequence>MDRDKIERVYTTYAGFYDHVFGKVFQEGRESAIRNLNVQPGETVLEVGVGTGIALPMYPSHCRIVGIDLSEGMLAKAKERAEALRLSHVQLHRMDAGAMEFADDSFDTVVAAYVVTAVPDYRKVVNEMIRVCRPGGRIVMLNHFSNGNKVINAIERVLSPLTKHLGWRTDLSLNTVLEGTSLLVARKQKVNPLRLWALVECVNGKDGCRHPGCHASDQYGASGYSNGGGTASYSNGNGRYSHEAAL</sequence>
<dbReference type="PANTHER" id="PTHR42912:SF80">
    <property type="entry name" value="METHYLTRANSFERASE DOMAIN-CONTAINING PROTEIN"/>
    <property type="match status" value="1"/>
</dbReference>
<dbReference type="InterPro" id="IPR013216">
    <property type="entry name" value="Methyltransf_11"/>
</dbReference>
<dbReference type="GO" id="GO:0032259">
    <property type="term" value="P:methylation"/>
    <property type="evidence" value="ECO:0007669"/>
    <property type="project" value="UniProtKB-KW"/>
</dbReference>
<dbReference type="RefSeq" id="WP_062484095.1">
    <property type="nucleotide sequence ID" value="NZ_LN885086.1"/>
</dbReference>
<dbReference type="CDD" id="cd02440">
    <property type="entry name" value="AdoMet_MTases"/>
    <property type="match status" value="1"/>
</dbReference>
<proteinExistence type="predicted"/>
<dbReference type="Gene3D" id="3.40.50.150">
    <property type="entry name" value="Vaccinia Virus protein VP39"/>
    <property type="match status" value="1"/>
</dbReference>